<reference evidence="2 3" key="1">
    <citation type="journal article" date="2018" name="Antonie Van Leeuwenhoek">
        <title>Larkinella terrae sp. nov., isolated from soil on Jeju Island, South Korea.</title>
        <authorList>
            <person name="Ten L.N."/>
            <person name="Jeon J."/>
            <person name="Park S.J."/>
            <person name="Park S."/>
            <person name="Lee S.Y."/>
            <person name="Kim M.K."/>
            <person name="Jung H.Y."/>
        </authorList>
    </citation>
    <scope>NUCLEOTIDE SEQUENCE [LARGE SCALE GENOMIC DNA]</scope>
    <source>
        <strain evidence="2 3">KCTC 52001</strain>
    </source>
</reference>
<dbReference type="OrthoDB" id="955668at2"/>
<protein>
    <recommendedName>
        <fullName evidence="4">T9SS type A sorting domain-containing protein</fullName>
    </recommendedName>
</protein>
<sequence length="147" mass="16619">MNRTLKMAALVLMMSAPAMAGISSTGPIPGDEKENTYSASPNVTRTKAMGVAIYRSINTSKMNLMIENYIEVPIQVTLLNENNEVLHAEKVGKRLKKYWRKFDMETMSDGLYTFEISDGFTKVTKSFRLETQKVEVKEPTRFVSLLN</sequence>
<accession>A0A7K0EU47</accession>
<keyword evidence="1" id="KW-0732">Signal</keyword>
<dbReference type="AlphaFoldDB" id="A0A7K0EU47"/>
<evidence type="ECO:0008006" key="4">
    <source>
        <dbReference type="Google" id="ProtNLM"/>
    </source>
</evidence>
<feature type="chain" id="PRO_5029776687" description="T9SS type A sorting domain-containing protein" evidence="1">
    <location>
        <begin position="21"/>
        <end position="147"/>
    </location>
</feature>
<dbReference type="RefSeq" id="WP_154178617.1">
    <property type="nucleotide sequence ID" value="NZ_WJXZ01000014.1"/>
</dbReference>
<gene>
    <name evidence="2" type="ORF">GJJ30_28830</name>
</gene>
<feature type="signal peptide" evidence="1">
    <location>
        <begin position="1"/>
        <end position="20"/>
    </location>
</feature>
<evidence type="ECO:0000256" key="1">
    <source>
        <dbReference type="SAM" id="SignalP"/>
    </source>
</evidence>
<name>A0A7K0EU47_9BACT</name>
<proteinExistence type="predicted"/>
<evidence type="ECO:0000313" key="2">
    <source>
        <dbReference type="EMBL" id="MRS65335.1"/>
    </source>
</evidence>
<dbReference type="EMBL" id="WJXZ01000014">
    <property type="protein sequence ID" value="MRS65335.1"/>
    <property type="molecule type" value="Genomic_DNA"/>
</dbReference>
<evidence type="ECO:0000313" key="3">
    <source>
        <dbReference type="Proteomes" id="UP000441754"/>
    </source>
</evidence>
<dbReference type="Proteomes" id="UP000441754">
    <property type="component" value="Unassembled WGS sequence"/>
</dbReference>
<organism evidence="2 3">
    <name type="scientific">Larkinella terrae</name>
    <dbReference type="NCBI Taxonomy" id="2025311"/>
    <lineage>
        <taxon>Bacteria</taxon>
        <taxon>Pseudomonadati</taxon>
        <taxon>Bacteroidota</taxon>
        <taxon>Cytophagia</taxon>
        <taxon>Cytophagales</taxon>
        <taxon>Spirosomataceae</taxon>
        <taxon>Larkinella</taxon>
    </lineage>
</organism>
<keyword evidence="3" id="KW-1185">Reference proteome</keyword>
<comment type="caution">
    <text evidence="2">The sequence shown here is derived from an EMBL/GenBank/DDBJ whole genome shotgun (WGS) entry which is preliminary data.</text>
</comment>